<dbReference type="Proteomes" id="UP001218218">
    <property type="component" value="Unassembled WGS sequence"/>
</dbReference>
<evidence type="ECO:0000313" key="1">
    <source>
        <dbReference type="EMBL" id="KAJ7364818.1"/>
    </source>
</evidence>
<protein>
    <submittedName>
        <fullName evidence="1">Uncharacterized protein</fullName>
    </submittedName>
</protein>
<accession>A0AAD7AQF6</accession>
<proteinExistence type="predicted"/>
<dbReference type="AlphaFoldDB" id="A0AAD7AQF6"/>
<comment type="caution">
    <text evidence="1">The sequence shown here is derived from an EMBL/GenBank/DDBJ whole genome shotgun (WGS) entry which is preliminary data.</text>
</comment>
<name>A0AAD7AQF6_9AGAR</name>
<gene>
    <name evidence="1" type="ORF">DFH08DRAFT_799133</name>
</gene>
<evidence type="ECO:0000313" key="2">
    <source>
        <dbReference type="Proteomes" id="UP001218218"/>
    </source>
</evidence>
<keyword evidence="2" id="KW-1185">Reference proteome</keyword>
<organism evidence="1 2">
    <name type="scientific">Mycena albidolilacea</name>
    <dbReference type="NCBI Taxonomy" id="1033008"/>
    <lineage>
        <taxon>Eukaryota</taxon>
        <taxon>Fungi</taxon>
        <taxon>Dikarya</taxon>
        <taxon>Basidiomycota</taxon>
        <taxon>Agaricomycotina</taxon>
        <taxon>Agaricomycetes</taxon>
        <taxon>Agaricomycetidae</taxon>
        <taxon>Agaricales</taxon>
        <taxon>Marasmiineae</taxon>
        <taxon>Mycenaceae</taxon>
        <taxon>Mycena</taxon>
    </lineage>
</organism>
<reference evidence="1" key="1">
    <citation type="submission" date="2023-03" db="EMBL/GenBank/DDBJ databases">
        <title>Massive genome expansion in bonnet fungi (Mycena s.s.) driven by repeated elements and novel gene families across ecological guilds.</title>
        <authorList>
            <consortium name="Lawrence Berkeley National Laboratory"/>
            <person name="Harder C.B."/>
            <person name="Miyauchi S."/>
            <person name="Viragh M."/>
            <person name="Kuo A."/>
            <person name="Thoen E."/>
            <person name="Andreopoulos B."/>
            <person name="Lu D."/>
            <person name="Skrede I."/>
            <person name="Drula E."/>
            <person name="Henrissat B."/>
            <person name="Morin E."/>
            <person name="Kohler A."/>
            <person name="Barry K."/>
            <person name="LaButti K."/>
            <person name="Morin E."/>
            <person name="Salamov A."/>
            <person name="Lipzen A."/>
            <person name="Mereny Z."/>
            <person name="Hegedus B."/>
            <person name="Baldrian P."/>
            <person name="Stursova M."/>
            <person name="Weitz H."/>
            <person name="Taylor A."/>
            <person name="Grigoriev I.V."/>
            <person name="Nagy L.G."/>
            <person name="Martin F."/>
            <person name="Kauserud H."/>
        </authorList>
    </citation>
    <scope>NUCLEOTIDE SEQUENCE</scope>
    <source>
        <strain evidence="1">CBHHK002</strain>
    </source>
</reference>
<sequence length="359" mass="40987">MVRHKTIAGCELSTVDLVGHIRRPERALWRRKQARSDAAEARLSVRAIIDCDYSMVIFNNTRHHDEYMRTTTTTLKAGLLESGRAWSEVWSEDGGICIRAESTNQIPSRPSSRLQRRGQSGLSGWRETMWTFSEPVRTLGGLHQARKQANAREKTCNTTHESSLICVYRRGLRDDSTNCPTFAWPPRRRDRLSPSLPPCRRVPRHNPNLSTRIGSIILVKMACKKVDVNDGRPHEWAKMGCGVKMAKQDKKRRWEGAEPQSSAGTWGGNEINRRWVKHSCASAEPPSASKHTLNVCQDTYLTPFFEKVRRKRDSDNQNLAERLRETSSWRTNHLSSDRTSVAHYSSLGPHDLQFTAQFK</sequence>
<dbReference type="EMBL" id="JARIHO010000003">
    <property type="protein sequence ID" value="KAJ7364818.1"/>
    <property type="molecule type" value="Genomic_DNA"/>
</dbReference>